<evidence type="ECO:0000259" key="11">
    <source>
        <dbReference type="PROSITE" id="PS51195"/>
    </source>
</evidence>
<dbReference type="Pfam" id="PF00270">
    <property type="entry name" value="DEAD"/>
    <property type="match status" value="1"/>
</dbReference>
<evidence type="ECO:0000259" key="10">
    <source>
        <dbReference type="PROSITE" id="PS51194"/>
    </source>
</evidence>
<keyword evidence="2" id="KW-0547">Nucleotide-binding</keyword>
<dbReference type="CDD" id="cd18787">
    <property type="entry name" value="SF2_C_DEAD"/>
    <property type="match status" value="1"/>
</dbReference>
<dbReference type="GO" id="GO:0003724">
    <property type="term" value="F:RNA helicase activity"/>
    <property type="evidence" value="ECO:0007669"/>
    <property type="project" value="UniProtKB-EC"/>
</dbReference>
<dbReference type="InterPro" id="IPR014014">
    <property type="entry name" value="RNA_helicase_DEAD_Q_motif"/>
</dbReference>
<dbReference type="SUPFAM" id="SSF52540">
    <property type="entry name" value="P-loop containing nucleoside triphosphate hydrolases"/>
    <property type="match status" value="2"/>
</dbReference>
<dbReference type="InterPro" id="IPR001650">
    <property type="entry name" value="Helicase_C-like"/>
</dbReference>
<dbReference type="GO" id="GO:0005524">
    <property type="term" value="F:ATP binding"/>
    <property type="evidence" value="ECO:0007669"/>
    <property type="project" value="UniProtKB-KW"/>
</dbReference>
<organism evidence="12 13">
    <name type="scientific">Bombus impatiens</name>
    <name type="common">Bumblebee</name>
    <dbReference type="NCBI Taxonomy" id="132113"/>
    <lineage>
        <taxon>Eukaryota</taxon>
        <taxon>Metazoa</taxon>
        <taxon>Ecdysozoa</taxon>
        <taxon>Arthropoda</taxon>
        <taxon>Hexapoda</taxon>
        <taxon>Insecta</taxon>
        <taxon>Pterygota</taxon>
        <taxon>Neoptera</taxon>
        <taxon>Endopterygota</taxon>
        <taxon>Hymenoptera</taxon>
        <taxon>Apocrita</taxon>
        <taxon>Aculeata</taxon>
        <taxon>Apoidea</taxon>
        <taxon>Anthophila</taxon>
        <taxon>Apidae</taxon>
        <taxon>Bombus</taxon>
        <taxon>Pyrobombus</taxon>
    </lineage>
</organism>
<dbReference type="SMART" id="SM00490">
    <property type="entry name" value="HELICc"/>
    <property type="match status" value="1"/>
</dbReference>
<feature type="region of interest" description="Disordered" evidence="8">
    <location>
        <begin position="692"/>
        <end position="720"/>
    </location>
</feature>
<evidence type="ECO:0000256" key="2">
    <source>
        <dbReference type="ARBA" id="ARBA00022741"/>
    </source>
</evidence>
<name>A0A6P8LL52_BOMIM</name>
<dbReference type="GO" id="GO:0003676">
    <property type="term" value="F:nucleic acid binding"/>
    <property type="evidence" value="ECO:0007669"/>
    <property type="project" value="InterPro"/>
</dbReference>
<evidence type="ECO:0000256" key="6">
    <source>
        <dbReference type="PROSITE-ProRule" id="PRU00552"/>
    </source>
</evidence>
<gene>
    <name evidence="13" type="primary">LOC100743702</name>
</gene>
<dbReference type="Gene3D" id="3.40.50.300">
    <property type="entry name" value="P-loop containing nucleotide triphosphate hydrolases"/>
    <property type="match status" value="2"/>
</dbReference>
<dbReference type="EC" id="3.6.4.13" evidence="1"/>
<keyword evidence="3" id="KW-0378">Hydrolase</keyword>
<dbReference type="GeneID" id="100743702"/>
<dbReference type="Proteomes" id="UP000515180">
    <property type="component" value="Unplaced"/>
</dbReference>
<dbReference type="InterPro" id="IPR050079">
    <property type="entry name" value="DEAD_box_RNA_helicase"/>
</dbReference>
<dbReference type="PROSITE" id="PS51195">
    <property type="entry name" value="Q_MOTIF"/>
    <property type="match status" value="1"/>
</dbReference>
<evidence type="ECO:0000256" key="3">
    <source>
        <dbReference type="ARBA" id="ARBA00022801"/>
    </source>
</evidence>
<keyword evidence="12" id="KW-1185">Reference proteome</keyword>
<evidence type="ECO:0000259" key="9">
    <source>
        <dbReference type="PROSITE" id="PS51192"/>
    </source>
</evidence>
<evidence type="ECO:0000256" key="8">
    <source>
        <dbReference type="SAM" id="MobiDB-lite"/>
    </source>
</evidence>
<dbReference type="PROSITE" id="PS51192">
    <property type="entry name" value="HELICASE_ATP_BIND_1"/>
    <property type="match status" value="1"/>
</dbReference>
<dbReference type="InterPro" id="IPR027417">
    <property type="entry name" value="P-loop_NTPase"/>
</dbReference>
<keyword evidence="4 13" id="KW-0347">Helicase</keyword>
<dbReference type="GO" id="GO:0005829">
    <property type="term" value="C:cytosol"/>
    <property type="evidence" value="ECO:0007669"/>
    <property type="project" value="TreeGrafter"/>
</dbReference>
<dbReference type="SMART" id="SM00487">
    <property type="entry name" value="DEXDc"/>
    <property type="match status" value="1"/>
</dbReference>
<dbReference type="RefSeq" id="XP_033175694.1">
    <property type="nucleotide sequence ID" value="XM_033319803.1"/>
</dbReference>
<dbReference type="CDD" id="cd17946">
    <property type="entry name" value="DEADc_DDX24"/>
    <property type="match status" value="1"/>
</dbReference>
<accession>A0A6P8LL52</accession>
<dbReference type="PANTHER" id="PTHR47959">
    <property type="entry name" value="ATP-DEPENDENT RNA HELICASE RHLE-RELATED"/>
    <property type="match status" value="1"/>
</dbReference>
<evidence type="ECO:0000313" key="12">
    <source>
        <dbReference type="Proteomes" id="UP000515180"/>
    </source>
</evidence>
<dbReference type="Pfam" id="PF00271">
    <property type="entry name" value="Helicase_C"/>
    <property type="match status" value="1"/>
</dbReference>
<evidence type="ECO:0000256" key="5">
    <source>
        <dbReference type="ARBA" id="ARBA00022840"/>
    </source>
</evidence>
<dbReference type="InterPro" id="IPR014001">
    <property type="entry name" value="Helicase_ATP-bd"/>
</dbReference>
<keyword evidence="5" id="KW-0067">ATP-binding</keyword>
<reference evidence="13" key="1">
    <citation type="submission" date="2025-08" db="UniProtKB">
        <authorList>
            <consortium name="RefSeq"/>
        </authorList>
    </citation>
    <scope>IDENTIFICATION</scope>
</reference>
<dbReference type="GO" id="GO:0016787">
    <property type="term" value="F:hydrolase activity"/>
    <property type="evidence" value="ECO:0007669"/>
    <property type="project" value="UniProtKB-KW"/>
</dbReference>
<evidence type="ECO:0000313" key="13">
    <source>
        <dbReference type="RefSeq" id="XP_033175694.1"/>
    </source>
</evidence>
<proteinExistence type="predicted"/>
<feature type="short sequence motif" description="Q motif" evidence="6">
    <location>
        <begin position="143"/>
        <end position="171"/>
    </location>
</feature>
<protein>
    <recommendedName>
        <fullName evidence="1">RNA helicase</fullName>
        <ecNumber evidence="1">3.6.4.13</ecNumber>
    </recommendedName>
</protein>
<feature type="domain" description="Helicase C-terminal" evidence="10">
    <location>
        <begin position="382"/>
        <end position="577"/>
    </location>
</feature>
<evidence type="ECO:0000256" key="7">
    <source>
        <dbReference type="SAM" id="Coils"/>
    </source>
</evidence>
<dbReference type="InterPro" id="IPR011545">
    <property type="entry name" value="DEAD/DEAH_box_helicase_dom"/>
</dbReference>
<keyword evidence="7" id="KW-0175">Coiled coil</keyword>
<dbReference type="PANTHER" id="PTHR47959:SF1">
    <property type="entry name" value="ATP-DEPENDENT RNA HELICASE DBPA"/>
    <property type="match status" value="1"/>
</dbReference>
<dbReference type="PROSITE" id="PS51194">
    <property type="entry name" value="HELICASE_CTER"/>
    <property type="match status" value="1"/>
</dbReference>
<sequence length="720" mass="82056">MPKKRHDNLSGWKPLKLEGSIFTGNVEDLIGIEELTDYKLTKENNKTKILIHNVETSSKEVKVSPKRKHSHVWVENDIVANEPLLKKAKKTKSPEKKLEGGNAKKIPKCLSSKNGLDIGPNNNNQFSNDCNKDKNDVYDIDAQRWYMLGVPTPVIKALKDQQFHEPTAIQALTLPPAILGHRDILGAAETGSGKTLAFGIPIINGILELKNKQSQQSDMEFGKEITGITKNKGWICSENEMVENDNSSSESDCEEHIEGLNKNGIGCVRVINNVKMSKTQNYTKPLYALILTPTRELAIQIKDHLTKAVKYTDIKVAVVLGGMAAVKQERILSKGPEIVIATPGRLWELIQQGNPHLSKVDSIKYLAIDETDRMLEKGHFQELQQLLEKINMNEKKMEERQTFVFSATLTMVHDIPEYLEKKKRKHTKSKIQKLTPAQKLQKIMELVGIKNPKIIDVTKKSGILDCKPLPLHASMQQRQRLKNLERFQADENGLLIATDVAARGLDIPNVEHVIHYQVPRTSESYVHRSGRTARAQKDGITVLMMEPSEKEYYSKLCKTLGRTEDLPMFPVVDRLLIATKERVEIAREIDKLELKCRRDNSKKGWLRKAVEEMDLVLEEDEENLAAEMEETATLKYQLKKKKHQLASLMSKMLFPKGFSGKYPDVNIEYKLNDDNQKAIDVMKKVIEEIPKKKKERNKKPHIKRSSFKTKILRKKNRNKV</sequence>
<feature type="domain" description="Helicase ATP-binding" evidence="9">
    <location>
        <begin position="175"/>
        <end position="427"/>
    </location>
</feature>
<feature type="domain" description="DEAD-box RNA helicase Q" evidence="11">
    <location>
        <begin position="143"/>
        <end position="171"/>
    </location>
</feature>
<evidence type="ECO:0000256" key="4">
    <source>
        <dbReference type="ARBA" id="ARBA00022806"/>
    </source>
</evidence>
<feature type="coiled-coil region" evidence="7">
    <location>
        <begin position="575"/>
        <end position="630"/>
    </location>
</feature>
<evidence type="ECO:0000256" key="1">
    <source>
        <dbReference type="ARBA" id="ARBA00012552"/>
    </source>
</evidence>
<dbReference type="AlphaFoldDB" id="A0A6P8LL52"/>